<proteinExistence type="predicted"/>
<sequence>MTDTDSGPGRLTLSPRGYRWADRATKLAGVALIAVGLDVGGDTLAGVALAALGVALGLATVVLDIDNQ</sequence>
<evidence type="ECO:0000313" key="4">
    <source>
        <dbReference type="Proteomes" id="UP000437065"/>
    </source>
</evidence>
<dbReference type="EMBL" id="WUUS01000002">
    <property type="protein sequence ID" value="MXR40321.1"/>
    <property type="molecule type" value="Genomic_DNA"/>
</dbReference>
<comment type="caution">
    <text evidence="3">The sequence shown here is derived from an EMBL/GenBank/DDBJ whole genome shotgun (WGS) entry which is preliminary data.</text>
</comment>
<keyword evidence="1" id="KW-0472">Membrane</keyword>
<feature type="transmembrane region" description="Helical" evidence="1">
    <location>
        <begin position="44"/>
        <end position="65"/>
    </location>
</feature>
<reference evidence="3 4" key="1">
    <citation type="submission" date="2019-12" db="EMBL/GenBank/DDBJ databases">
        <title>Isolation and characterization of three novel carbon monoxide-oxidizing members of Halobacteria from salione crusts and soils.</title>
        <authorList>
            <person name="Myers M.R."/>
            <person name="King G.M."/>
        </authorList>
    </citation>
    <scope>NUCLEOTIDE SEQUENCE [LARGE SCALE GENOMIC DNA]</scope>
    <source>
        <strain evidence="3 4">WSA2</strain>
    </source>
</reference>
<feature type="domain" description="DUF8120" evidence="2">
    <location>
        <begin position="9"/>
        <end position="65"/>
    </location>
</feature>
<dbReference type="RefSeq" id="WP_159663338.1">
    <property type="nucleotide sequence ID" value="NZ_WUUS01000002.1"/>
</dbReference>
<dbReference type="Proteomes" id="UP000437065">
    <property type="component" value="Unassembled WGS sequence"/>
</dbReference>
<name>A0A6B0SUE6_9EURY</name>
<protein>
    <recommendedName>
        <fullName evidence="2">DUF8120 domain-containing protein</fullName>
    </recommendedName>
</protein>
<dbReference type="OrthoDB" id="241588at2157"/>
<organism evidence="3 4">
    <name type="scientific">Halobaculum saliterrae</name>
    <dbReference type="NCBI Taxonomy" id="2073113"/>
    <lineage>
        <taxon>Archaea</taxon>
        <taxon>Methanobacteriati</taxon>
        <taxon>Methanobacteriota</taxon>
        <taxon>Stenosarchaea group</taxon>
        <taxon>Halobacteria</taxon>
        <taxon>Halobacteriales</taxon>
        <taxon>Haloferacaceae</taxon>
        <taxon>Halobaculum</taxon>
    </lineage>
</organism>
<keyword evidence="4" id="KW-1185">Reference proteome</keyword>
<evidence type="ECO:0000256" key="1">
    <source>
        <dbReference type="SAM" id="Phobius"/>
    </source>
</evidence>
<keyword evidence="1" id="KW-1133">Transmembrane helix</keyword>
<dbReference type="Pfam" id="PF26439">
    <property type="entry name" value="DUF8120"/>
    <property type="match status" value="1"/>
</dbReference>
<dbReference type="InterPro" id="IPR058433">
    <property type="entry name" value="DUF8120"/>
</dbReference>
<evidence type="ECO:0000259" key="2">
    <source>
        <dbReference type="Pfam" id="PF26439"/>
    </source>
</evidence>
<gene>
    <name evidence="3" type="ORF">GRX01_02980</name>
</gene>
<dbReference type="AlphaFoldDB" id="A0A6B0SUE6"/>
<evidence type="ECO:0000313" key="3">
    <source>
        <dbReference type="EMBL" id="MXR40321.1"/>
    </source>
</evidence>
<keyword evidence="1" id="KW-0812">Transmembrane</keyword>
<accession>A0A6B0SUE6</accession>